<dbReference type="EMBL" id="LATX01002464">
    <property type="protein sequence ID" value="KTB28746.1"/>
    <property type="molecule type" value="Genomic_DNA"/>
</dbReference>
<sequence>MIFAPAALLLVLSSLSTIATAAPHLTPRQQNINPFSDLGSDLPEKCRDQCNAIDADINKCTGVSEDKAAACVCTNDILGRTSKCFACVASEVKDQEPDAEQTLQGAMDVITGACNTAGFKVNSQSLAASRNGGVGLNREASLKLSALGIGMGVLMLSV</sequence>
<evidence type="ECO:0000313" key="3">
    <source>
        <dbReference type="Proteomes" id="UP000054988"/>
    </source>
</evidence>
<dbReference type="AlphaFoldDB" id="A0A0W0EXH1"/>
<evidence type="ECO:0000256" key="1">
    <source>
        <dbReference type="SAM" id="SignalP"/>
    </source>
</evidence>
<protein>
    <submittedName>
        <fullName evidence="2">Uncharacterized protein</fullName>
    </submittedName>
</protein>
<accession>A0A0W0EXH1</accession>
<feature type="chain" id="PRO_5006901231" evidence="1">
    <location>
        <begin position="22"/>
        <end position="158"/>
    </location>
</feature>
<evidence type="ECO:0000313" key="2">
    <source>
        <dbReference type="EMBL" id="KTB28746.1"/>
    </source>
</evidence>
<comment type="caution">
    <text evidence="2">The sequence shown here is derived from an EMBL/GenBank/DDBJ whole genome shotgun (WGS) entry which is preliminary data.</text>
</comment>
<dbReference type="Proteomes" id="UP000054988">
    <property type="component" value="Unassembled WGS sequence"/>
</dbReference>
<keyword evidence="1" id="KW-0732">Signal</keyword>
<organism evidence="2 3">
    <name type="scientific">Moniliophthora roreri</name>
    <name type="common">Frosty pod rot fungus</name>
    <name type="synonym">Monilia roreri</name>
    <dbReference type="NCBI Taxonomy" id="221103"/>
    <lineage>
        <taxon>Eukaryota</taxon>
        <taxon>Fungi</taxon>
        <taxon>Dikarya</taxon>
        <taxon>Basidiomycota</taxon>
        <taxon>Agaricomycotina</taxon>
        <taxon>Agaricomycetes</taxon>
        <taxon>Agaricomycetidae</taxon>
        <taxon>Agaricales</taxon>
        <taxon>Marasmiineae</taxon>
        <taxon>Marasmiaceae</taxon>
        <taxon>Moniliophthora</taxon>
    </lineage>
</organism>
<name>A0A0W0EXH1_MONRR</name>
<proteinExistence type="predicted"/>
<gene>
    <name evidence="2" type="ORF">WG66_18667</name>
</gene>
<feature type="signal peptide" evidence="1">
    <location>
        <begin position="1"/>
        <end position="21"/>
    </location>
</feature>
<reference evidence="2 3" key="1">
    <citation type="submission" date="2015-12" db="EMBL/GenBank/DDBJ databases">
        <title>Draft genome sequence of Moniliophthora roreri, the causal agent of frosty pod rot of cacao.</title>
        <authorList>
            <person name="Aime M.C."/>
            <person name="Diaz-Valderrama J.R."/>
            <person name="Kijpornyongpan T."/>
            <person name="Phillips-Mora W."/>
        </authorList>
    </citation>
    <scope>NUCLEOTIDE SEQUENCE [LARGE SCALE GENOMIC DNA]</scope>
    <source>
        <strain evidence="2 3">MCA 2952</strain>
    </source>
</reference>